<evidence type="ECO:0000256" key="2">
    <source>
        <dbReference type="SAM" id="Phobius"/>
    </source>
</evidence>
<dbReference type="EMBL" id="JACBYR010000001">
    <property type="protein sequence ID" value="NYE81381.1"/>
    <property type="molecule type" value="Genomic_DNA"/>
</dbReference>
<reference evidence="3 4" key="1">
    <citation type="submission" date="2020-07" db="EMBL/GenBank/DDBJ databases">
        <title>Genomic Encyclopedia of Type Strains, Phase IV (KMG-V): Genome sequencing to study the core and pangenomes of soil and plant-associated prokaryotes.</title>
        <authorList>
            <person name="Whitman W."/>
        </authorList>
    </citation>
    <scope>NUCLEOTIDE SEQUENCE [LARGE SCALE GENOMIC DNA]</scope>
    <source>
        <strain evidence="3 4">SAS40</strain>
    </source>
</reference>
<evidence type="ECO:0000313" key="4">
    <source>
        <dbReference type="Proteomes" id="UP000542125"/>
    </source>
</evidence>
<keyword evidence="4" id="KW-1185">Reference proteome</keyword>
<dbReference type="AlphaFoldDB" id="A0A7Y9IR33"/>
<feature type="region of interest" description="Disordered" evidence="1">
    <location>
        <begin position="287"/>
        <end position="315"/>
    </location>
</feature>
<gene>
    <name evidence="3" type="ORF">FHW18_000652</name>
</gene>
<evidence type="ECO:0000256" key="1">
    <source>
        <dbReference type="SAM" id="MobiDB-lite"/>
    </source>
</evidence>
<sequence>MKHVPPPSSSEHVAPAAGVTSGHASGASVAPITEADLHAWVDGQLPPARRAEVDAWLADQPDARARVEGWQRQNALLCDLLNPVLNEPLPLRLPLRRNASTFAWRGLAAGVAIAVASASMAWFARGWLDAAPAADRVAAAAPAPLAGFAHRAAIAHAVYSPDARRPVEIGGDQEQALVTWLTKRMGAEVKAPALSTLGYSLVGGRLLPGGSGPVAQFMYSSEAGQRLTLYVTPEGAGETSSFRFGREGNVNQFYWVDAHFGYALSGAADRAELMRVSQEVYRQLDRGGAAHGAAAQGAATSPAGQQQASPSSQAR</sequence>
<accession>A0A7Y9IR33</accession>
<dbReference type="RefSeq" id="WP_257022266.1">
    <property type="nucleotide sequence ID" value="NZ_JACBYR010000001.1"/>
</dbReference>
<feature type="compositionally biased region" description="Low complexity" evidence="1">
    <location>
        <begin position="291"/>
        <end position="315"/>
    </location>
</feature>
<keyword evidence="2" id="KW-0812">Transmembrane</keyword>
<comment type="caution">
    <text evidence="3">The sequence shown here is derived from an EMBL/GenBank/DDBJ whole genome shotgun (WGS) entry which is preliminary data.</text>
</comment>
<keyword evidence="2" id="KW-0472">Membrane</keyword>
<organism evidence="3 4">
    <name type="scientific">Pigmentiphaga litoralis</name>
    <dbReference type="NCBI Taxonomy" id="516702"/>
    <lineage>
        <taxon>Bacteria</taxon>
        <taxon>Pseudomonadati</taxon>
        <taxon>Pseudomonadota</taxon>
        <taxon>Betaproteobacteria</taxon>
        <taxon>Burkholderiales</taxon>
        <taxon>Alcaligenaceae</taxon>
        <taxon>Pigmentiphaga</taxon>
    </lineage>
</organism>
<evidence type="ECO:0000313" key="3">
    <source>
        <dbReference type="EMBL" id="NYE81381.1"/>
    </source>
</evidence>
<dbReference type="Proteomes" id="UP000542125">
    <property type="component" value="Unassembled WGS sequence"/>
</dbReference>
<proteinExistence type="predicted"/>
<feature type="region of interest" description="Disordered" evidence="1">
    <location>
        <begin position="1"/>
        <end position="25"/>
    </location>
</feature>
<keyword evidence="2" id="KW-1133">Transmembrane helix</keyword>
<protein>
    <submittedName>
        <fullName evidence="3">Anti-sigma factor RsiW</fullName>
    </submittedName>
</protein>
<feature type="transmembrane region" description="Helical" evidence="2">
    <location>
        <begin position="102"/>
        <end position="124"/>
    </location>
</feature>
<name>A0A7Y9IR33_9BURK</name>